<dbReference type="InterPro" id="IPR005471">
    <property type="entry name" value="Tscrpt_reg_IclR_N"/>
</dbReference>
<keyword evidence="2" id="KW-0238">DNA-binding</keyword>
<keyword evidence="1" id="KW-0805">Transcription regulation</keyword>
<dbReference type="GO" id="GO:0003700">
    <property type="term" value="F:DNA-binding transcription factor activity"/>
    <property type="evidence" value="ECO:0007669"/>
    <property type="project" value="TreeGrafter"/>
</dbReference>
<reference evidence="6 7" key="1">
    <citation type="submission" date="2019-03" db="EMBL/GenBank/DDBJ databases">
        <title>Genomic Encyclopedia of Type Strains, Phase IV (KMG-IV): sequencing the most valuable type-strain genomes for metagenomic binning, comparative biology and taxonomic classification.</title>
        <authorList>
            <person name="Goeker M."/>
        </authorList>
    </citation>
    <scope>NUCLEOTIDE SEQUENCE [LARGE SCALE GENOMIC DNA]</scope>
    <source>
        <strain evidence="6 7">DSM 25903</strain>
    </source>
</reference>
<evidence type="ECO:0000313" key="6">
    <source>
        <dbReference type="EMBL" id="TDR94997.1"/>
    </source>
</evidence>
<dbReference type="PROSITE" id="PS51078">
    <property type="entry name" value="ICLR_ED"/>
    <property type="match status" value="1"/>
</dbReference>
<keyword evidence="3" id="KW-0804">Transcription</keyword>
<dbReference type="Proteomes" id="UP000295122">
    <property type="component" value="Unassembled WGS sequence"/>
</dbReference>
<dbReference type="InterPro" id="IPR036388">
    <property type="entry name" value="WH-like_DNA-bd_sf"/>
</dbReference>
<accession>A0A4R7CDS8</accession>
<dbReference type="InterPro" id="IPR029016">
    <property type="entry name" value="GAF-like_dom_sf"/>
</dbReference>
<dbReference type="Gene3D" id="3.30.450.40">
    <property type="match status" value="1"/>
</dbReference>
<dbReference type="Pfam" id="PF09339">
    <property type="entry name" value="HTH_IclR"/>
    <property type="match status" value="1"/>
</dbReference>
<dbReference type="GO" id="GO:0003677">
    <property type="term" value="F:DNA binding"/>
    <property type="evidence" value="ECO:0007669"/>
    <property type="project" value="UniProtKB-KW"/>
</dbReference>
<dbReference type="Gene3D" id="1.10.10.10">
    <property type="entry name" value="Winged helix-like DNA-binding domain superfamily/Winged helix DNA-binding domain"/>
    <property type="match status" value="1"/>
</dbReference>
<dbReference type="EMBL" id="SNZR01000011">
    <property type="protein sequence ID" value="TDR94997.1"/>
    <property type="molecule type" value="Genomic_DNA"/>
</dbReference>
<organism evidence="6 7">
    <name type="scientific">Enterovirga rhinocerotis</name>
    <dbReference type="NCBI Taxonomy" id="1339210"/>
    <lineage>
        <taxon>Bacteria</taxon>
        <taxon>Pseudomonadati</taxon>
        <taxon>Pseudomonadota</taxon>
        <taxon>Alphaproteobacteria</taxon>
        <taxon>Hyphomicrobiales</taxon>
        <taxon>Methylobacteriaceae</taxon>
        <taxon>Enterovirga</taxon>
    </lineage>
</organism>
<proteinExistence type="predicted"/>
<evidence type="ECO:0000256" key="1">
    <source>
        <dbReference type="ARBA" id="ARBA00023015"/>
    </source>
</evidence>
<evidence type="ECO:0000256" key="2">
    <source>
        <dbReference type="ARBA" id="ARBA00023125"/>
    </source>
</evidence>
<gene>
    <name evidence="6" type="ORF">EV668_2289</name>
</gene>
<dbReference type="OrthoDB" id="6057486at2"/>
<dbReference type="SUPFAM" id="SSF46785">
    <property type="entry name" value="Winged helix' DNA-binding domain"/>
    <property type="match status" value="1"/>
</dbReference>
<keyword evidence="7" id="KW-1185">Reference proteome</keyword>
<dbReference type="PANTHER" id="PTHR30136:SF35">
    <property type="entry name" value="HTH-TYPE TRANSCRIPTIONAL REGULATOR RV1719"/>
    <property type="match status" value="1"/>
</dbReference>
<comment type="caution">
    <text evidence="6">The sequence shown here is derived from an EMBL/GenBank/DDBJ whole genome shotgun (WGS) entry which is preliminary data.</text>
</comment>
<feature type="domain" description="IclR-ED" evidence="5">
    <location>
        <begin position="66"/>
        <end position="243"/>
    </location>
</feature>
<dbReference type="AlphaFoldDB" id="A0A4R7CDS8"/>
<dbReference type="SMART" id="SM00346">
    <property type="entry name" value="HTH_ICLR"/>
    <property type="match status" value="1"/>
</dbReference>
<protein>
    <submittedName>
        <fullName evidence="6">IclR family transcriptional regulator</fullName>
    </submittedName>
</protein>
<dbReference type="SUPFAM" id="SSF55781">
    <property type="entry name" value="GAF domain-like"/>
    <property type="match status" value="1"/>
</dbReference>
<dbReference type="InterPro" id="IPR014757">
    <property type="entry name" value="Tscrpt_reg_IclR_C"/>
</dbReference>
<evidence type="ECO:0000313" key="7">
    <source>
        <dbReference type="Proteomes" id="UP000295122"/>
    </source>
</evidence>
<feature type="domain" description="HTH iclR-type" evidence="4">
    <location>
        <begin position="3"/>
        <end position="66"/>
    </location>
</feature>
<dbReference type="GO" id="GO:0045892">
    <property type="term" value="P:negative regulation of DNA-templated transcription"/>
    <property type="evidence" value="ECO:0007669"/>
    <property type="project" value="TreeGrafter"/>
</dbReference>
<sequence length="243" mass="26166">MSVKSAARVLDVIEAFAAERRPLTMSELARILAIPGASCLELIRTLAGRGYLYEVERRGGFYPTGRLQAQAAVIGAHDPIVARASDALHALRDRTGETVVLARLRGHEVLYLDVVESRQSVRYIAEIGATRPVQANSLGKALLAALDPAARDVLLAEVEFRPFTARTLDRAALERDLEASEERGCYCNLGESVPDLGAIARPLRLGDRYAVSVAGPLARIEAALDAHAEALREACAAIEGRDS</sequence>
<dbReference type="PANTHER" id="PTHR30136">
    <property type="entry name" value="HELIX-TURN-HELIX TRANSCRIPTIONAL REGULATOR, ICLR FAMILY"/>
    <property type="match status" value="1"/>
</dbReference>
<name>A0A4R7CDS8_9HYPH</name>
<dbReference type="RefSeq" id="WP_133769844.1">
    <property type="nucleotide sequence ID" value="NZ_SNZR01000011.1"/>
</dbReference>
<evidence type="ECO:0000259" key="4">
    <source>
        <dbReference type="PROSITE" id="PS51077"/>
    </source>
</evidence>
<evidence type="ECO:0000259" key="5">
    <source>
        <dbReference type="PROSITE" id="PS51078"/>
    </source>
</evidence>
<evidence type="ECO:0000256" key="3">
    <source>
        <dbReference type="ARBA" id="ARBA00023163"/>
    </source>
</evidence>
<dbReference type="Pfam" id="PF01614">
    <property type="entry name" value="IclR_C"/>
    <property type="match status" value="1"/>
</dbReference>
<dbReference type="InterPro" id="IPR036390">
    <property type="entry name" value="WH_DNA-bd_sf"/>
</dbReference>
<dbReference type="PROSITE" id="PS51077">
    <property type="entry name" value="HTH_ICLR"/>
    <property type="match status" value="1"/>
</dbReference>
<dbReference type="InterPro" id="IPR050707">
    <property type="entry name" value="HTH_MetabolicPath_Reg"/>
</dbReference>